<protein>
    <submittedName>
        <fullName evidence="2">Uncharacterized protein</fullName>
    </submittedName>
</protein>
<keyword evidence="1" id="KW-1133">Transmembrane helix</keyword>
<evidence type="ECO:0000313" key="2">
    <source>
        <dbReference type="EMBL" id="AOX02211.1"/>
    </source>
</evidence>
<feature type="transmembrane region" description="Helical" evidence="1">
    <location>
        <begin position="78"/>
        <end position="96"/>
    </location>
</feature>
<keyword evidence="1" id="KW-0812">Transmembrane</keyword>
<keyword evidence="1" id="KW-0472">Membrane</keyword>
<reference evidence="3" key="1">
    <citation type="submission" date="2016-10" db="EMBL/GenBank/DDBJ databases">
        <title>Comparative genomics uncovers the prolific and rare metabolic potential of the cyanobacterial genus Moorea.</title>
        <authorList>
            <person name="Leao T."/>
            <person name="Castelao G."/>
            <person name="Korobeynikov A."/>
            <person name="Monroe E.A."/>
            <person name="Podell S."/>
            <person name="Glukhov E."/>
            <person name="Allen E."/>
            <person name="Gerwick W.H."/>
            <person name="Gerwick L."/>
        </authorList>
    </citation>
    <scope>NUCLEOTIDE SEQUENCE [LARGE SCALE GENOMIC DNA]</scope>
    <source>
        <strain evidence="3">PAL-8-15-08-1</strain>
    </source>
</reference>
<dbReference type="KEGG" id="mpro:BJP34_24695"/>
<dbReference type="EMBL" id="CP017599">
    <property type="protein sequence ID" value="AOX02211.1"/>
    <property type="molecule type" value="Genomic_DNA"/>
</dbReference>
<organism evidence="2 3">
    <name type="scientific">Moorena producens PAL-8-15-08-1</name>
    <dbReference type="NCBI Taxonomy" id="1458985"/>
    <lineage>
        <taxon>Bacteria</taxon>
        <taxon>Bacillati</taxon>
        <taxon>Cyanobacteriota</taxon>
        <taxon>Cyanophyceae</taxon>
        <taxon>Coleofasciculales</taxon>
        <taxon>Coleofasciculaceae</taxon>
        <taxon>Moorena</taxon>
    </lineage>
</organism>
<proteinExistence type="predicted"/>
<accession>A0A1D8TX19</accession>
<dbReference type="Proteomes" id="UP000177870">
    <property type="component" value="Chromosome"/>
</dbReference>
<dbReference type="OrthoDB" id="40552at1150"/>
<feature type="transmembrane region" description="Helical" evidence="1">
    <location>
        <begin position="46"/>
        <end position="66"/>
    </location>
</feature>
<name>A0A1D8TX19_9CYAN</name>
<evidence type="ECO:0000256" key="1">
    <source>
        <dbReference type="SAM" id="Phobius"/>
    </source>
</evidence>
<gene>
    <name evidence="2" type="ORF">BJP34_24695</name>
</gene>
<dbReference type="RefSeq" id="WP_070394632.1">
    <property type="nucleotide sequence ID" value="NZ_CP017599.1"/>
</dbReference>
<dbReference type="AlphaFoldDB" id="A0A1D8TX19"/>
<evidence type="ECO:0000313" key="3">
    <source>
        <dbReference type="Proteomes" id="UP000177870"/>
    </source>
</evidence>
<sequence>MNNRLRQFYQFFLNNVVLAIVVGLLTNAIGAWIAELLNNQESFKQYKAFSMLVFILFTPIASKYLFKILNLALNKIASVSLIILLMVVEASLFSVLPTKTVKLPEQFDNYPDIAQVFEIKNIGKPNSLKKVSIHKAEARGIIRKSLLQPNELHLLLSDVEFIKYEKTFRELIDRNYRGYIQYNINYKPDCIGNFEMESQIVDYSFRPGSGILSFVIGFIETEYLVPRQRTYVINLIEDIIRDNQVLEKIK</sequence>
<feature type="transmembrane region" description="Helical" evidence="1">
    <location>
        <begin position="12"/>
        <end position="34"/>
    </location>
</feature>